<feature type="compositionally biased region" description="Pro residues" evidence="1">
    <location>
        <begin position="122"/>
        <end position="134"/>
    </location>
</feature>
<accession>X8BE45</accession>
<proteinExistence type="predicted"/>
<evidence type="ECO:0000313" key="2">
    <source>
        <dbReference type="EMBL" id="EUA41528.1"/>
    </source>
</evidence>
<feature type="region of interest" description="Disordered" evidence="1">
    <location>
        <begin position="98"/>
        <end position="134"/>
    </location>
</feature>
<evidence type="ECO:0000256" key="1">
    <source>
        <dbReference type="SAM" id="MobiDB-lite"/>
    </source>
</evidence>
<dbReference type="EMBL" id="JAOB01000043">
    <property type="protein sequence ID" value="EUA41528.1"/>
    <property type="molecule type" value="Genomic_DNA"/>
</dbReference>
<dbReference type="PATRIC" id="fig|1299334.3.peg.4814"/>
<organism evidence="2">
    <name type="scientific">Mycobacterium xenopi 4042</name>
    <dbReference type="NCBI Taxonomy" id="1299334"/>
    <lineage>
        <taxon>Bacteria</taxon>
        <taxon>Bacillati</taxon>
        <taxon>Actinomycetota</taxon>
        <taxon>Actinomycetes</taxon>
        <taxon>Mycobacteriales</taxon>
        <taxon>Mycobacteriaceae</taxon>
        <taxon>Mycobacterium</taxon>
    </lineage>
</organism>
<protein>
    <submittedName>
        <fullName evidence="2">Uncharacterized protein</fullName>
    </submittedName>
</protein>
<name>X8BE45_MYCXE</name>
<reference evidence="2" key="1">
    <citation type="submission" date="2014-01" db="EMBL/GenBank/DDBJ databases">
        <authorList>
            <person name="Brown-Elliot B."/>
            <person name="Wallace R."/>
            <person name="Lenaerts A."/>
            <person name="Ordway D."/>
            <person name="DeGroote M.A."/>
            <person name="Parker T."/>
            <person name="Sizemore C."/>
            <person name="Tallon L.J."/>
            <person name="Sadzewicz L.K."/>
            <person name="Sengamalay N."/>
            <person name="Fraser C.M."/>
            <person name="Hine E."/>
            <person name="Shefchek K.A."/>
            <person name="Das S.P."/>
            <person name="Tettelin H."/>
        </authorList>
    </citation>
    <scope>NUCLEOTIDE SEQUENCE [LARGE SCALE GENOMIC DNA]</scope>
    <source>
        <strain evidence="2">4042</strain>
    </source>
</reference>
<sequence>MRCRAVRPRRATGRAADPLAVASSLDVFAVCLAAGMAVPTAAAATAASAPPRLARLLRRTADLLTLGADPAAAWSPPPDLSGASLDIHTQALLRLAGGQRVRVPRSPTASLNSPDNAAAMPRTPPRRPPSAPRC</sequence>
<comment type="caution">
    <text evidence="2">The sequence shown here is derived from an EMBL/GenBank/DDBJ whole genome shotgun (WGS) entry which is preliminary data.</text>
</comment>
<dbReference type="AlphaFoldDB" id="X8BE45"/>
<gene>
    <name evidence="2" type="ORF">I553_3777</name>
</gene>